<proteinExistence type="inferred from homology"/>
<evidence type="ECO:0000256" key="1">
    <source>
        <dbReference type="ARBA" id="ARBA00004123"/>
    </source>
</evidence>
<dbReference type="OrthoDB" id="2443965at2759"/>
<dbReference type="GO" id="GO:0008608">
    <property type="term" value="P:attachment of spindle microtubules to kinetochore"/>
    <property type="evidence" value="ECO:0007669"/>
    <property type="project" value="InterPro"/>
</dbReference>
<evidence type="ECO:0000256" key="6">
    <source>
        <dbReference type="ARBA" id="ARBA00022490"/>
    </source>
</evidence>
<dbReference type="GO" id="GO:0051301">
    <property type="term" value="P:cell division"/>
    <property type="evidence" value="ECO:0007669"/>
    <property type="project" value="UniProtKB-KW"/>
</dbReference>
<dbReference type="GO" id="GO:0072686">
    <property type="term" value="C:mitotic spindle"/>
    <property type="evidence" value="ECO:0007669"/>
    <property type="project" value="InterPro"/>
</dbReference>
<dbReference type="AlphaFoldDB" id="A0A2T9ZHK9"/>
<keyword evidence="11" id="KW-0995">Kinetochore</keyword>
<comment type="subcellular location">
    <subcellularLocation>
        <location evidence="3">Chromosome</location>
        <location evidence="3">Centromere</location>
        <location evidence="3">Kinetochore</location>
    </subcellularLocation>
    <subcellularLocation>
        <location evidence="2">Cytoplasm</location>
        <location evidence="2">Cytoskeleton</location>
        <location evidence="2">Spindle</location>
    </subcellularLocation>
    <subcellularLocation>
        <location evidence="1">Nucleus</location>
    </subcellularLocation>
</comment>
<dbReference type="STRING" id="133381.A0A2T9ZHK9"/>
<keyword evidence="9" id="KW-0498">Mitosis</keyword>
<comment type="caution">
    <text evidence="19">The sequence shown here is derived from an EMBL/GenBank/DDBJ whole genome shotgun (WGS) entry which is preliminary data.</text>
</comment>
<evidence type="ECO:0000256" key="15">
    <source>
        <dbReference type="ARBA" id="ARBA00023328"/>
    </source>
</evidence>
<keyword evidence="14" id="KW-0131">Cell cycle</keyword>
<accession>A0A2T9ZHK9</accession>
<organism evidence="19 20">
    <name type="scientific">Smittium megazygosporum</name>
    <dbReference type="NCBI Taxonomy" id="133381"/>
    <lineage>
        <taxon>Eukaryota</taxon>
        <taxon>Fungi</taxon>
        <taxon>Fungi incertae sedis</taxon>
        <taxon>Zoopagomycota</taxon>
        <taxon>Kickxellomycotina</taxon>
        <taxon>Harpellomycetes</taxon>
        <taxon>Harpellales</taxon>
        <taxon>Legeriomycetaceae</taxon>
        <taxon>Smittium</taxon>
    </lineage>
</organism>
<name>A0A2T9ZHK9_9FUNG</name>
<keyword evidence="15" id="KW-0137">Centromere</keyword>
<evidence type="ECO:0000256" key="7">
    <source>
        <dbReference type="ARBA" id="ARBA00022618"/>
    </source>
</evidence>
<evidence type="ECO:0000256" key="13">
    <source>
        <dbReference type="ARBA" id="ARBA00023242"/>
    </source>
</evidence>
<sequence>MGSRISEREANVLAQYTGINNQILKLNSLITSINSNELDQISSNMRSLEKKFYLVYTLFQSSVYGQSTNIVPSTEESNENDYPQFETNCPPI</sequence>
<dbReference type="PANTHER" id="PTHR28017:SF1">
    <property type="entry name" value="DASH COMPLEX SUBUNIT DAD3"/>
    <property type="match status" value="1"/>
</dbReference>
<keyword evidence="20" id="KW-1185">Reference proteome</keyword>
<dbReference type="GO" id="GO:0005874">
    <property type="term" value="C:microtubule"/>
    <property type="evidence" value="ECO:0007669"/>
    <property type="project" value="UniProtKB-KW"/>
</dbReference>
<keyword evidence="7" id="KW-0132">Cell division</keyword>
<dbReference type="Pfam" id="PF08656">
    <property type="entry name" value="DASH_Dad3"/>
    <property type="match status" value="1"/>
</dbReference>
<evidence type="ECO:0000256" key="5">
    <source>
        <dbReference type="ARBA" id="ARBA00022454"/>
    </source>
</evidence>
<evidence type="ECO:0000256" key="11">
    <source>
        <dbReference type="ARBA" id="ARBA00022838"/>
    </source>
</evidence>
<evidence type="ECO:0000256" key="14">
    <source>
        <dbReference type="ARBA" id="ARBA00023306"/>
    </source>
</evidence>
<evidence type="ECO:0000256" key="16">
    <source>
        <dbReference type="ARBA" id="ARBA00044179"/>
    </source>
</evidence>
<dbReference type="GO" id="GO:0051010">
    <property type="term" value="F:microtubule plus-end binding"/>
    <property type="evidence" value="ECO:0007669"/>
    <property type="project" value="TreeGrafter"/>
</dbReference>
<evidence type="ECO:0000256" key="17">
    <source>
        <dbReference type="ARBA" id="ARBA00044305"/>
    </source>
</evidence>
<evidence type="ECO:0000256" key="4">
    <source>
        <dbReference type="ARBA" id="ARBA00006277"/>
    </source>
</evidence>
<reference evidence="19 20" key="1">
    <citation type="journal article" date="2018" name="MBio">
        <title>Comparative Genomics Reveals the Core Gene Toolbox for the Fungus-Insect Symbiosis.</title>
        <authorList>
            <person name="Wang Y."/>
            <person name="Stata M."/>
            <person name="Wang W."/>
            <person name="Stajich J.E."/>
            <person name="White M.M."/>
            <person name="Moncalvo J.M."/>
        </authorList>
    </citation>
    <scope>NUCLEOTIDE SEQUENCE [LARGE SCALE GENOMIC DNA]</scope>
    <source>
        <strain evidence="19 20">SC-DP-2</strain>
    </source>
</reference>
<dbReference type="PANTHER" id="PTHR28017">
    <property type="entry name" value="DASH COMPLEX SUBUNIT DAD3"/>
    <property type="match status" value="1"/>
</dbReference>
<gene>
    <name evidence="19" type="ORF">BB560_001431</name>
</gene>
<protein>
    <recommendedName>
        <fullName evidence="16">DASH complex subunit DAD3</fullName>
    </recommendedName>
    <alternativeName>
        <fullName evidence="17">Outer kinetochore protein DAD3</fullName>
    </alternativeName>
</protein>
<evidence type="ECO:0000256" key="9">
    <source>
        <dbReference type="ARBA" id="ARBA00022776"/>
    </source>
</evidence>
<comment type="similarity">
    <text evidence="4">Belongs to the DASH complex DAD3 family.</text>
</comment>
<evidence type="ECO:0000256" key="12">
    <source>
        <dbReference type="ARBA" id="ARBA00023212"/>
    </source>
</evidence>
<feature type="region of interest" description="Disordered" evidence="18">
    <location>
        <begin position="73"/>
        <end position="92"/>
    </location>
</feature>
<evidence type="ECO:0000256" key="10">
    <source>
        <dbReference type="ARBA" id="ARBA00022829"/>
    </source>
</evidence>
<evidence type="ECO:0000256" key="3">
    <source>
        <dbReference type="ARBA" id="ARBA00004629"/>
    </source>
</evidence>
<evidence type="ECO:0000256" key="2">
    <source>
        <dbReference type="ARBA" id="ARBA00004186"/>
    </source>
</evidence>
<keyword evidence="12" id="KW-0206">Cytoskeleton</keyword>
<keyword evidence="10" id="KW-0159">Chromosome partition</keyword>
<evidence type="ECO:0000256" key="18">
    <source>
        <dbReference type="SAM" id="MobiDB-lite"/>
    </source>
</evidence>
<dbReference type="Proteomes" id="UP000245609">
    <property type="component" value="Unassembled WGS sequence"/>
</dbReference>
<evidence type="ECO:0000256" key="8">
    <source>
        <dbReference type="ARBA" id="ARBA00022701"/>
    </source>
</evidence>
<dbReference type="EMBL" id="MBFS01000164">
    <property type="protein sequence ID" value="PVV04075.1"/>
    <property type="molecule type" value="Genomic_DNA"/>
</dbReference>
<evidence type="ECO:0000313" key="20">
    <source>
        <dbReference type="Proteomes" id="UP000245609"/>
    </source>
</evidence>
<keyword evidence="5" id="KW-0158">Chromosome</keyword>
<evidence type="ECO:0000313" key="19">
    <source>
        <dbReference type="EMBL" id="PVV04075.1"/>
    </source>
</evidence>
<keyword evidence="13" id="KW-0539">Nucleus</keyword>
<dbReference type="GO" id="GO:0042729">
    <property type="term" value="C:DASH complex"/>
    <property type="evidence" value="ECO:0007669"/>
    <property type="project" value="InterPro"/>
</dbReference>
<keyword evidence="6" id="KW-0963">Cytoplasm</keyword>
<keyword evidence="8" id="KW-0493">Microtubule</keyword>
<dbReference type="InterPro" id="IPR013965">
    <property type="entry name" value="DASH_Dad3"/>
</dbReference>